<gene>
    <name evidence="1" type="ORF">F5148DRAFT_926402</name>
</gene>
<comment type="caution">
    <text evidence="1">The sequence shown here is derived from an EMBL/GenBank/DDBJ whole genome shotgun (WGS) entry which is preliminary data.</text>
</comment>
<keyword evidence="2" id="KW-1185">Reference proteome</keyword>
<protein>
    <submittedName>
        <fullName evidence="1">Uncharacterized protein</fullName>
    </submittedName>
</protein>
<reference evidence="1" key="1">
    <citation type="submission" date="2021-03" db="EMBL/GenBank/DDBJ databases">
        <title>Evolutionary priming and transition to the ectomycorrhizal habit in an iconic lineage of mushroom-forming fungi: is preadaptation a requirement?</title>
        <authorList>
            <consortium name="DOE Joint Genome Institute"/>
            <person name="Looney B.P."/>
            <person name="Miyauchi S."/>
            <person name="Morin E."/>
            <person name="Drula E."/>
            <person name="Courty P.E."/>
            <person name="Chicoki N."/>
            <person name="Fauchery L."/>
            <person name="Kohler A."/>
            <person name="Kuo A."/>
            <person name="LaButti K."/>
            <person name="Pangilinan J."/>
            <person name="Lipzen A."/>
            <person name="Riley R."/>
            <person name="Andreopoulos W."/>
            <person name="He G."/>
            <person name="Johnson J."/>
            <person name="Barry K.W."/>
            <person name="Grigoriev I.V."/>
            <person name="Nagy L."/>
            <person name="Hibbett D."/>
            <person name="Henrissat B."/>
            <person name="Matheny P.B."/>
            <person name="Labbe J."/>
            <person name="Martin A.F."/>
        </authorList>
    </citation>
    <scope>NUCLEOTIDE SEQUENCE</scope>
    <source>
        <strain evidence="1">BPL698</strain>
    </source>
</reference>
<proteinExistence type="predicted"/>
<name>A0ACC0U9R6_9AGAM</name>
<organism evidence="1 2">
    <name type="scientific">Russula earlei</name>
    <dbReference type="NCBI Taxonomy" id="71964"/>
    <lineage>
        <taxon>Eukaryota</taxon>
        <taxon>Fungi</taxon>
        <taxon>Dikarya</taxon>
        <taxon>Basidiomycota</taxon>
        <taxon>Agaricomycotina</taxon>
        <taxon>Agaricomycetes</taxon>
        <taxon>Russulales</taxon>
        <taxon>Russulaceae</taxon>
        <taxon>Russula</taxon>
    </lineage>
</organism>
<sequence length="305" mass="30685">MTLPGPTPLQSFLGGIGLALPVHALLALNGHSFGISGFINGAAHGNVEDTLSVLGLITGGIFVGVIEGSKPTIRDLAPLSLVSSGLFIGIGAKMANGCTSGHMISGLSRFSRRSIAATATFFVSASLTANLLHGGLAPLPGDPSLGTHGVAFLVGGVAALASTFFASRVMGAGSRLRQVVAFSSAFAFALGLRLSNLSDPRRVLGFLVTPAHPAFDPSLVYLAVGAVPLASLLYRVGSMRMEGKTSVNAELLAGSALFGIGWGITGICPGPGLVNFGRALATAADITSVATWLTAVITGGLLVPP</sequence>
<accession>A0ACC0U9R6</accession>
<dbReference type="Proteomes" id="UP001207468">
    <property type="component" value="Unassembled WGS sequence"/>
</dbReference>
<evidence type="ECO:0000313" key="2">
    <source>
        <dbReference type="Proteomes" id="UP001207468"/>
    </source>
</evidence>
<evidence type="ECO:0000313" key="1">
    <source>
        <dbReference type="EMBL" id="KAI9508285.1"/>
    </source>
</evidence>
<dbReference type="EMBL" id="JAGFNK010000096">
    <property type="protein sequence ID" value="KAI9508285.1"/>
    <property type="molecule type" value="Genomic_DNA"/>
</dbReference>